<evidence type="ECO:0000313" key="2">
    <source>
        <dbReference type="Proteomes" id="UP000295310"/>
    </source>
</evidence>
<sequence length="41" mass="4925">MSLNKEQRAVTSQELKSHFEASSFTLESPSLNLYTWRKWHR</sequence>
<reference evidence="1 2" key="1">
    <citation type="submission" date="2019-01" db="EMBL/GenBank/DDBJ databases">
        <title>Draft genome sequences of the type strains of six Macrococcus species.</title>
        <authorList>
            <person name="Mazhar S."/>
            <person name="Altermann E."/>
            <person name="Hill C."/>
            <person name="Mcauliffe O."/>
        </authorList>
    </citation>
    <scope>NUCLEOTIDE SEQUENCE [LARGE SCALE GENOMIC DNA]</scope>
    <source>
        <strain evidence="1 2">CCM4811</strain>
    </source>
</reference>
<protein>
    <submittedName>
        <fullName evidence="1">DUF2316 family protein</fullName>
    </submittedName>
</protein>
<comment type="caution">
    <text evidence="1">The sequence shown here is derived from an EMBL/GenBank/DDBJ whole genome shotgun (WGS) entry which is preliminary data.</text>
</comment>
<dbReference type="EMBL" id="SCWA01000007">
    <property type="protein sequence ID" value="TDL98103.1"/>
    <property type="molecule type" value="Genomic_DNA"/>
</dbReference>
<dbReference type="AlphaFoldDB" id="A0A4R6BEH3"/>
<name>A0A4R6BEH3_9STAP</name>
<keyword evidence="2" id="KW-1185">Reference proteome</keyword>
<dbReference type="RefSeq" id="WP_133431806.1">
    <property type="nucleotide sequence ID" value="NZ_SCWA01000007.1"/>
</dbReference>
<organism evidence="1 2">
    <name type="scientific">Macrococcus brunensis</name>
    <dbReference type="NCBI Taxonomy" id="198483"/>
    <lineage>
        <taxon>Bacteria</taxon>
        <taxon>Bacillati</taxon>
        <taxon>Bacillota</taxon>
        <taxon>Bacilli</taxon>
        <taxon>Bacillales</taxon>
        <taxon>Staphylococcaceae</taxon>
        <taxon>Macrococcus</taxon>
    </lineage>
</organism>
<gene>
    <name evidence="1" type="ORF">ERX27_05350</name>
</gene>
<evidence type="ECO:0000313" key="1">
    <source>
        <dbReference type="EMBL" id="TDL98103.1"/>
    </source>
</evidence>
<proteinExistence type="predicted"/>
<dbReference type="Proteomes" id="UP000295310">
    <property type="component" value="Unassembled WGS sequence"/>
</dbReference>
<accession>A0A4R6BEH3</accession>
<dbReference type="OrthoDB" id="3233189at2"/>